<dbReference type="Gene3D" id="3.10.450.240">
    <property type="match status" value="1"/>
</dbReference>
<reference evidence="13 14" key="1">
    <citation type="submission" date="2019-07" db="EMBL/GenBank/DDBJ databases">
        <title>De Novo Assembly of kiwifruit Actinidia rufa.</title>
        <authorList>
            <person name="Sugita-Konishi S."/>
            <person name="Sato K."/>
            <person name="Mori E."/>
            <person name="Abe Y."/>
            <person name="Kisaki G."/>
            <person name="Hamano K."/>
            <person name="Suezawa K."/>
            <person name="Otani M."/>
            <person name="Fukuda T."/>
            <person name="Manabe T."/>
            <person name="Gomi K."/>
            <person name="Tabuchi M."/>
            <person name="Akimitsu K."/>
            <person name="Kataoka I."/>
        </authorList>
    </citation>
    <scope>NUCLEOTIDE SEQUENCE [LARGE SCALE GENOMIC DNA]</scope>
    <source>
        <strain evidence="14">cv. Fuchu</strain>
    </source>
</reference>
<proteinExistence type="inferred from homology"/>
<evidence type="ECO:0000256" key="10">
    <source>
        <dbReference type="SAM" id="Coils"/>
    </source>
</evidence>
<keyword evidence="5 10" id="KW-0175">Coiled coil</keyword>
<evidence type="ECO:0000256" key="5">
    <source>
        <dbReference type="ARBA" id="ARBA00023054"/>
    </source>
</evidence>
<evidence type="ECO:0000256" key="6">
    <source>
        <dbReference type="ARBA" id="ARBA00023128"/>
    </source>
</evidence>
<keyword evidence="14" id="KW-1185">Reference proteome</keyword>
<name>A0A7J0GRS8_9ERIC</name>
<dbReference type="GO" id="GO:0005744">
    <property type="term" value="C:TIM23 mitochondrial import inner membrane translocase complex"/>
    <property type="evidence" value="ECO:0007669"/>
    <property type="project" value="UniProtKB-ARBA"/>
</dbReference>
<dbReference type="Proteomes" id="UP000585474">
    <property type="component" value="Unassembled WGS sequence"/>
</dbReference>
<dbReference type="GO" id="GO:0051087">
    <property type="term" value="F:protein-folding chaperone binding"/>
    <property type="evidence" value="ECO:0007669"/>
    <property type="project" value="TreeGrafter"/>
</dbReference>
<feature type="region of interest" description="Disordered" evidence="11">
    <location>
        <begin position="319"/>
        <end position="349"/>
    </location>
</feature>
<dbReference type="AlphaFoldDB" id="A0A7J0GRS8"/>
<dbReference type="EMBL" id="BJWL01000023">
    <property type="protein sequence ID" value="GFZ13515.1"/>
    <property type="molecule type" value="Genomic_DNA"/>
</dbReference>
<keyword evidence="6" id="KW-0496">Mitochondrion</keyword>
<dbReference type="OrthoDB" id="10265990at2759"/>
<feature type="domain" description="Tim44-like" evidence="12">
    <location>
        <begin position="428"/>
        <end position="580"/>
    </location>
</feature>
<dbReference type="SUPFAM" id="SSF54427">
    <property type="entry name" value="NTF2-like"/>
    <property type="match status" value="1"/>
</dbReference>
<feature type="compositionally biased region" description="Low complexity" evidence="11">
    <location>
        <begin position="334"/>
        <end position="345"/>
    </location>
</feature>
<evidence type="ECO:0000259" key="12">
    <source>
        <dbReference type="SMART" id="SM00978"/>
    </source>
</evidence>
<feature type="coiled-coil region" evidence="10">
    <location>
        <begin position="41"/>
        <end position="75"/>
    </location>
</feature>
<keyword evidence="3" id="KW-0999">Mitochondrion inner membrane</keyword>
<comment type="subcellular location">
    <subcellularLocation>
        <location evidence="1">Mitochondrion inner membrane</location>
    </subcellularLocation>
</comment>
<accession>A0A7J0GRS8</accession>
<dbReference type="SMART" id="SM00978">
    <property type="entry name" value="Tim44"/>
    <property type="match status" value="1"/>
</dbReference>
<dbReference type="InterPro" id="IPR032710">
    <property type="entry name" value="NTF2-like_dom_sf"/>
</dbReference>
<feature type="region of interest" description="Disordered" evidence="11">
    <location>
        <begin position="230"/>
        <end position="271"/>
    </location>
</feature>
<feature type="compositionally biased region" description="Low complexity" evidence="11">
    <location>
        <begin position="253"/>
        <end position="263"/>
    </location>
</feature>
<dbReference type="GO" id="GO:0030150">
    <property type="term" value="P:protein import into mitochondrial matrix"/>
    <property type="evidence" value="ECO:0007669"/>
    <property type="project" value="TreeGrafter"/>
</dbReference>
<dbReference type="GO" id="GO:0015462">
    <property type="term" value="F:ABC-type protein transporter activity"/>
    <property type="evidence" value="ECO:0007669"/>
    <property type="project" value="UniProtKB-ARBA"/>
</dbReference>
<sequence>MVIFALTGEVSASNTRLRLLQANGYSGHRQFSVFNEFSRKVKGEANKNQEFQQSVKELKEKAEELKGVKEDLKVRLRHTVVCQGWADTSNEGLSGQLANAELSKRLSSCTSKWMVRGRRLKLLQRRSDSSEELITTTTSVLFINMVLVPDPCEFTLRTSPEVFCRYNGRLERLEMEFPPTFTITLHVAPYVNWQLRDKQKLQVSANLKEKISAATEEVKGTFGIGKQDSEFTSTSAEKKDSEFTSTSAENRTGAKTGSKTTSGDETQQKSGTNDTAYTIFAKFTSSVSSVSPKVSMAFQKLKEAKPIDWAKAGYDVVKDELSGNPSKRKHIEYGTSSSTSSSTGERSTRTDVAIVASKQSRWGKKWEAFKEKMQGHPVFKRISGLSEPVVVKSQEFAEDIRDRWETTDNPVVHKIQDLSESVFGETATAVSFKEIRRRDPSFSLPDFVTEVQEVVKPVLNAYFKGNVEVLKKYCSNEVIERCKAEHQAYESQGIYFDNKILHISDVEVRETKMMGDTPIIIVAFQTQQVYCVRDRLGSITEGGKDTIHTVYYAWAMQQVDVEELGEGALFPIWRLREMQQLGVKTLI</sequence>
<evidence type="ECO:0000256" key="8">
    <source>
        <dbReference type="ARBA" id="ARBA00057148"/>
    </source>
</evidence>
<comment type="caution">
    <text evidence="13">The sequence shown here is derived from an EMBL/GenBank/DDBJ whole genome shotgun (WGS) entry which is preliminary data.</text>
</comment>
<evidence type="ECO:0000256" key="2">
    <source>
        <dbReference type="ARBA" id="ARBA00009597"/>
    </source>
</evidence>
<comment type="similarity">
    <text evidence="2">Belongs to the Tim44 family.</text>
</comment>
<evidence type="ECO:0000256" key="4">
    <source>
        <dbReference type="ARBA" id="ARBA00022946"/>
    </source>
</evidence>
<dbReference type="FunFam" id="3.10.450.240:FF:000005">
    <property type="entry name" value="Mitochondrial import inner membrane translocase subunit TIM44-2"/>
    <property type="match status" value="1"/>
</dbReference>
<protein>
    <submittedName>
        <fullName evidence="13">Translocase inner membrane subunit 44-2</fullName>
    </submittedName>
</protein>
<dbReference type="InterPro" id="IPR039544">
    <property type="entry name" value="Tim44-like"/>
</dbReference>
<dbReference type="PANTHER" id="PTHR10721:SF1">
    <property type="entry name" value="MITOCHONDRIAL IMPORT INNER MEMBRANE TRANSLOCASE SUBUNIT TIM44"/>
    <property type="match status" value="1"/>
</dbReference>
<comment type="subunit">
    <text evidence="9">Probable component of the PAM complex at least composed of a mitochondrial HSP70 protein, TIMM44 and TIMM14. The complex interacts with the TIMM23 component of the TIM17:23 complex.</text>
</comment>
<keyword evidence="7" id="KW-0472">Membrane</keyword>
<dbReference type="InterPro" id="IPR007379">
    <property type="entry name" value="Tim44-like_dom"/>
</dbReference>
<organism evidence="13 14">
    <name type="scientific">Actinidia rufa</name>
    <dbReference type="NCBI Taxonomy" id="165716"/>
    <lineage>
        <taxon>Eukaryota</taxon>
        <taxon>Viridiplantae</taxon>
        <taxon>Streptophyta</taxon>
        <taxon>Embryophyta</taxon>
        <taxon>Tracheophyta</taxon>
        <taxon>Spermatophyta</taxon>
        <taxon>Magnoliopsida</taxon>
        <taxon>eudicotyledons</taxon>
        <taxon>Gunneridae</taxon>
        <taxon>Pentapetalae</taxon>
        <taxon>asterids</taxon>
        <taxon>Ericales</taxon>
        <taxon>Actinidiaceae</taxon>
        <taxon>Actinidia</taxon>
    </lineage>
</organism>
<evidence type="ECO:0000256" key="3">
    <source>
        <dbReference type="ARBA" id="ARBA00022792"/>
    </source>
</evidence>
<keyword evidence="4" id="KW-0809">Transit peptide</keyword>
<dbReference type="PANTHER" id="PTHR10721">
    <property type="entry name" value="MITOCHONDRIAL IMPORT INNER MEMBRANE TRANSLOCASE SUBUNIT TIM44"/>
    <property type="match status" value="1"/>
</dbReference>
<evidence type="ECO:0000313" key="13">
    <source>
        <dbReference type="EMBL" id="GFZ13515.1"/>
    </source>
</evidence>
<evidence type="ECO:0000256" key="11">
    <source>
        <dbReference type="SAM" id="MobiDB-lite"/>
    </source>
</evidence>
<evidence type="ECO:0000256" key="1">
    <source>
        <dbReference type="ARBA" id="ARBA00004273"/>
    </source>
</evidence>
<evidence type="ECO:0000256" key="7">
    <source>
        <dbReference type="ARBA" id="ARBA00023136"/>
    </source>
</evidence>
<dbReference type="Pfam" id="PF04280">
    <property type="entry name" value="Tim44"/>
    <property type="match status" value="1"/>
</dbReference>
<dbReference type="GO" id="GO:0006626">
    <property type="term" value="P:protein targeting to mitochondrion"/>
    <property type="evidence" value="ECO:0007669"/>
    <property type="project" value="UniProtKB-ARBA"/>
</dbReference>
<gene>
    <name evidence="13" type="ORF">Acr_23g0019000</name>
</gene>
<comment type="function">
    <text evidence="8">Essential component of the PAM complex, a complex required for the translocation of transit peptide-containing proteins from the inner membrane into the mitochondrial matrix in an ATP-dependent manner. Recruits mitochondrial HSP70 to drive protein translocation into the matrix using ATP as an energy source.</text>
</comment>
<evidence type="ECO:0000313" key="14">
    <source>
        <dbReference type="Proteomes" id="UP000585474"/>
    </source>
</evidence>
<evidence type="ECO:0000256" key="9">
    <source>
        <dbReference type="ARBA" id="ARBA00063640"/>
    </source>
</evidence>